<keyword evidence="2" id="KW-0472">Membrane</keyword>
<feature type="region of interest" description="Disordered" evidence="1">
    <location>
        <begin position="1"/>
        <end position="26"/>
    </location>
</feature>
<dbReference type="Proteomes" id="UP000238261">
    <property type="component" value="Unassembled WGS sequence"/>
</dbReference>
<protein>
    <submittedName>
        <fullName evidence="3">Uncharacterized protein</fullName>
    </submittedName>
</protein>
<comment type="caution">
    <text evidence="3">The sequence shown here is derived from an EMBL/GenBank/DDBJ whole genome shotgun (WGS) entry which is preliminary data.</text>
</comment>
<organism evidence="3 4">
    <name type="scientific">Xanthomonas hyacinthi</name>
    <dbReference type="NCBI Taxonomy" id="56455"/>
    <lineage>
        <taxon>Bacteria</taxon>
        <taxon>Pseudomonadati</taxon>
        <taxon>Pseudomonadota</taxon>
        <taxon>Gammaproteobacteria</taxon>
        <taxon>Lysobacterales</taxon>
        <taxon>Lysobacteraceae</taxon>
        <taxon>Xanthomonas</taxon>
    </lineage>
</organism>
<dbReference type="OrthoDB" id="7067425at2"/>
<dbReference type="AlphaFoldDB" id="A0A2S7EUB0"/>
<reference evidence="4" key="1">
    <citation type="submission" date="2016-08" db="EMBL/GenBank/DDBJ databases">
        <authorList>
            <person name="Merda D."/>
            <person name="Briand M."/>
            <person name="Taghouti G."/>
            <person name="Carrere S."/>
            <person name="Gouzy J."/>
            <person name="Portier P."/>
            <person name="Jacques M.-A."/>
            <person name="Fischer-Le Saux M."/>
        </authorList>
    </citation>
    <scope>NUCLEOTIDE SEQUENCE [LARGE SCALE GENOMIC DNA]</scope>
    <source>
        <strain evidence="4">CFBP1156</strain>
    </source>
</reference>
<accession>A0A2S7EUB0</accession>
<sequence>MDLTGERSSDTPAITPRLGDDYDPRPHEDQARRHIAYMLIGLLWVVVAGLLILVAWSGIQVQDIKEFAVLLGPVVTLVSAATGFYYGTKSK</sequence>
<dbReference type="EMBL" id="MDEG01000013">
    <property type="protein sequence ID" value="PPU96708.1"/>
    <property type="molecule type" value="Genomic_DNA"/>
</dbReference>
<evidence type="ECO:0000313" key="4">
    <source>
        <dbReference type="Proteomes" id="UP000238261"/>
    </source>
</evidence>
<evidence type="ECO:0000313" key="3">
    <source>
        <dbReference type="EMBL" id="PPU96708.1"/>
    </source>
</evidence>
<feature type="transmembrane region" description="Helical" evidence="2">
    <location>
        <begin position="68"/>
        <end position="87"/>
    </location>
</feature>
<feature type="transmembrane region" description="Helical" evidence="2">
    <location>
        <begin position="35"/>
        <end position="56"/>
    </location>
</feature>
<keyword evidence="2" id="KW-0812">Transmembrane</keyword>
<proteinExistence type="predicted"/>
<evidence type="ECO:0000256" key="2">
    <source>
        <dbReference type="SAM" id="Phobius"/>
    </source>
</evidence>
<evidence type="ECO:0000256" key="1">
    <source>
        <dbReference type="SAM" id="MobiDB-lite"/>
    </source>
</evidence>
<gene>
    <name evidence="3" type="ORF">XhyaCFBP1156_14270</name>
</gene>
<keyword evidence="4" id="KW-1185">Reference proteome</keyword>
<name>A0A2S7EUB0_9XANT</name>
<keyword evidence="2" id="KW-1133">Transmembrane helix</keyword>